<gene>
    <name evidence="2" type="ORF">MmTuc01_2129</name>
</gene>
<dbReference type="EMBL" id="CP004144">
    <property type="protein sequence ID" value="AGF97457.1"/>
    <property type="molecule type" value="Genomic_DNA"/>
</dbReference>
<keyword evidence="1" id="KW-0472">Membrane</keyword>
<keyword evidence="1" id="KW-1133">Transmembrane helix</keyword>
<evidence type="ECO:0000313" key="2">
    <source>
        <dbReference type="EMBL" id="AGF97457.1"/>
    </source>
</evidence>
<sequence>MFLVKVIFLYTNCVIFVIINYLVFLQSGFLGGITAGKARVLACQIACQIGAEESAVCGLPFRLTVTGILFAVLLLISSVSVSGFLEGVEERETMGEVSKVIAAAEQLSIRGEGSELALEINVPQRASVIFGALPGQEGNWPEDADNYGITVEGKSKLYPAAVSFSNSELNGPVSFGPGRHRLLLITKIDSESGRLFVLISETGAD</sequence>
<organism evidence="2 3">
    <name type="scientific">Methanosarcina mazei Tuc01</name>
    <dbReference type="NCBI Taxonomy" id="1236903"/>
    <lineage>
        <taxon>Archaea</taxon>
        <taxon>Methanobacteriati</taxon>
        <taxon>Methanobacteriota</taxon>
        <taxon>Stenosarchaea group</taxon>
        <taxon>Methanomicrobia</taxon>
        <taxon>Methanosarcinales</taxon>
        <taxon>Methanosarcinaceae</taxon>
        <taxon>Methanosarcina</taxon>
    </lineage>
</organism>
<proteinExistence type="predicted"/>
<dbReference type="KEGG" id="mmaz:MmTuc01_2129"/>
<name>M1PAE8_METMZ</name>
<accession>M1PAE8</accession>
<keyword evidence="1" id="KW-0812">Transmembrane</keyword>
<reference evidence="2 3" key="1">
    <citation type="journal article" date="2013" name="Genome Announc.">
        <title>Complete Genome of a Methanosarcina mazei Strain Isolated from Sediment Samples from an Amazonian Flooded Area.</title>
        <authorList>
            <person name="Assis das Gracas D."/>
            <person name="Thiago Juca Ramos R."/>
            <person name="Vieira Araujo A.C."/>
            <person name="Zahlouth R."/>
            <person name="Ribeiro Carneiro A."/>
            <person name="Souza Lopes T."/>
            <person name="Azevedo Barauna R."/>
            <person name="Azevedo V."/>
            <person name="Cruz Schneider M.P."/>
            <person name="Pellizari V.H."/>
            <person name="Silva A."/>
        </authorList>
    </citation>
    <scope>NUCLEOTIDE SEQUENCE [LARGE SCALE GENOMIC DNA]</scope>
    <source>
        <strain evidence="2 3">Tuc01</strain>
    </source>
</reference>
<feature type="transmembrane region" description="Helical" evidence="1">
    <location>
        <begin position="7"/>
        <end position="24"/>
    </location>
</feature>
<evidence type="ECO:0000313" key="3">
    <source>
        <dbReference type="Proteomes" id="UP000011718"/>
    </source>
</evidence>
<dbReference type="BioCyc" id="MMAZ1236903:G139K-2036-MONOMER"/>
<dbReference type="HOGENOM" id="CLU_129112_0_0_2"/>
<dbReference type="Proteomes" id="UP000011718">
    <property type="component" value="Chromosome"/>
</dbReference>
<dbReference type="AlphaFoldDB" id="M1PAE8"/>
<protein>
    <submittedName>
        <fullName evidence="2">Uncharacterized protein</fullName>
    </submittedName>
</protein>
<evidence type="ECO:0000256" key="1">
    <source>
        <dbReference type="SAM" id="Phobius"/>
    </source>
</evidence>
<feature type="transmembrane region" description="Helical" evidence="1">
    <location>
        <begin position="63"/>
        <end position="85"/>
    </location>
</feature>